<evidence type="ECO:0000313" key="16">
    <source>
        <dbReference type="EMBL" id="KAK6184615.1"/>
    </source>
</evidence>
<feature type="region of interest" description="Disordered" evidence="13">
    <location>
        <begin position="1090"/>
        <end position="1110"/>
    </location>
</feature>
<feature type="compositionally biased region" description="Low complexity" evidence="13">
    <location>
        <begin position="617"/>
        <end position="630"/>
    </location>
</feature>
<keyword evidence="9" id="KW-0010">Activator</keyword>
<feature type="domain" description="C2H2-type" evidence="14">
    <location>
        <begin position="298"/>
        <end position="325"/>
    </location>
</feature>
<protein>
    <recommendedName>
        <fullName evidence="18">Zinc finger protein ush</fullName>
    </recommendedName>
</protein>
<feature type="domain" description="C2H2-type" evidence="14">
    <location>
        <begin position="961"/>
        <end position="988"/>
    </location>
</feature>
<evidence type="ECO:0000256" key="1">
    <source>
        <dbReference type="ARBA" id="ARBA00004123"/>
    </source>
</evidence>
<keyword evidence="8" id="KW-0238">DNA-binding</keyword>
<dbReference type="SUPFAM" id="SSF57667">
    <property type="entry name" value="beta-beta-alpha zinc fingers"/>
    <property type="match status" value="7"/>
</dbReference>
<keyword evidence="3" id="KW-0479">Metal-binding</keyword>
<keyword evidence="6" id="KW-0862">Zinc</keyword>
<comment type="subcellular location">
    <subcellularLocation>
        <location evidence="1">Nucleus</location>
    </subcellularLocation>
</comment>
<keyword evidence="11" id="KW-0539">Nucleus</keyword>
<feature type="region of interest" description="Disordered" evidence="13">
    <location>
        <begin position="324"/>
        <end position="381"/>
    </location>
</feature>
<dbReference type="PROSITE" id="PS00028">
    <property type="entry name" value="ZINC_FINGER_C2H2_1"/>
    <property type="match status" value="1"/>
</dbReference>
<evidence type="ECO:0000256" key="2">
    <source>
        <dbReference type="ARBA" id="ARBA00022491"/>
    </source>
</evidence>
<gene>
    <name evidence="16" type="ORF">SNE40_007054</name>
</gene>
<dbReference type="PROSITE" id="PS50157">
    <property type="entry name" value="ZINC_FINGER_C2H2_2"/>
    <property type="match status" value="4"/>
</dbReference>
<dbReference type="Pfam" id="PF21549">
    <property type="entry name" value="PRDM2_PR"/>
    <property type="match status" value="1"/>
</dbReference>
<feature type="compositionally biased region" description="Pro residues" evidence="13">
    <location>
        <begin position="1032"/>
        <end position="1043"/>
    </location>
</feature>
<sequence>MSRRKQSNPKPLKLSAECPSDSQSKNQIAVTGDNDSDDITDKETKHQDDVRSDNGEDDEDDQEPKPKRIKIKQERDTDSIPPDYEIQNGYREASLQNNVSSNNSNQVVPTSPNCMMEGLLSHLQLPSDVLHLKRIEVNVDNNPTYGWVVCSGIPLPKGSSLGPFQGEIISTEKVQMGDLILQFTSSGGKQAFVNVSNQSGAWLTLLRQSTDSSCCNTQVHLNGGRIWCQVESDLDIGSELIASFTFHVEGEDEIRNKSPDSNQDEQCSSPVISKVSQPIITQPSSKPTSTSGHAALIFGCPFCGVRFSSPRTLEGHIAFYCSRKPPSQPQQESNQEDSTEPIKLETVPEENEEEVEKESRAMKRSADDDSNSSIETPVAKFPRPEQISYQCTSCSYTADKISSLNRHRRIHNRPPQSPQSPQPSQSMVSADTYCQQCNIQFSSFNTFKAHKEFYCSQRAPKPLKNLEIRTEQNSDDSSQSSVSPQISSADQHRVLSPRNQLLMSSKTRLPASVNGTSPVLAEQTVIYTPVVGADGKPNMMPTLLVQPVVSVPRLPELPNVKAAHCHDKDRSVSPASTSNSTTEDQPLDLTTPKPLKVKPKTPKSPLKSESPNKERISPLSDLSSKSSSPPRTASIQSTMISPLPPPAFLSNVMPNFFPFSLNPSTSAISLPNPGVSKCTDCNIVFYKRENYLIHRQHYCSGKKIAQQQSPPPAVSEVKQQLKSPKKTNTTSTSNSSDKTTTNDIIDDITYRYFCVPCKIKFSSVSTLSAHKEFYCPHGKDSEKTMVAQPPSVGDITEENQVKSSPELESIDLQCDQCDNTFASLRLLKLHICSLDKSKLSFLRCAHCDYVTQTETRMTDHMKVHAPTRSFRCTICGYRGNTIRGMRMHGKTHIDNGEDFTDDNMLEYREPPLVPIDSNGHNVAASHLDLESELLRIKNEPYKRRRSRKSFEKSENMGLQIQQCSVCGETFANSNYLSVHMKTHSVSATCTKAKLECEQCDFIGKTVKDLACHQAQHDDVNDSGQENTDPNSTPSPTPPSPRPVPISIKQEVMDKDYELAIKKIETLSEETKESSATESLPVIKQEAKEIMLSPSAKNPKESPTRPKSVELSSEMCNGDVGPTSENMLPYLIIPNTSSLSSPVLLSAPSLPQGPKYCRNCDISFTYLSSFLAHKKYYCTAKAPEKVSPSASA</sequence>
<feature type="compositionally biased region" description="Acidic residues" evidence="13">
    <location>
        <begin position="347"/>
        <end position="356"/>
    </location>
</feature>
<evidence type="ECO:0000259" key="15">
    <source>
        <dbReference type="PROSITE" id="PS51810"/>
    </source>
</evidence>
<dbReference type="GO" id="GO:0009653">
    <property type="term" value="P:anatomical structure morphogenesis"/>
    <property type="evidence" value="ECO:0007669"/>
    <property type="project" value="UniProtKB-ARBA"/>
</dbReference>
<dbReference type="GO" id="GO:0007507">
    <property type="term" value="P:heart development"/>
    <property type="evidence" value="ECO:0007669"/>
    <property type="project" value="TreeGrafter"/>
</dbReference>
<evidence type="ECO:0000256" key="6">
    <source>
        <dbReference type="ARBA" id="ARBA00022833"/>
    </source>
</evidence>
<dbReference type="GO" id="GO:0061629">
    <property type="term" value="F:RNA polymerase II-specific DNA-binding transcription factor binding"/>
    <property type="evidence" value="ECO:0007669"/>
    <property type="project" value="InterPro"/>
</dbReference>
<dbReference type="InterPro" id="IPR001214">
    <property type="entry name" value="SET_dom"/>
</dbReference>
<dbReference type="AlphaFoldDB" id="A0AAN8JX56"/>
<dbReference type="InterPro" id="IPR034731">
    <property type="entry name" value="Znf_CCHC_FOG"/>
</dbReference>
<feature type="compositionally biased region" description="Basic and acidic residues" evidence="13">
    <location>
        <begin position="357"/>
        <end position="367"/>
    </location>
</feature>
<evidence type="ECO:0000259" key="14">
    <source>
        <dbReference type="PROSITE" id="PS50157"/>
    </source>
</evidence>
<feature type="compositionally biased region" description="Polar residues" evidence="13">
    <location>
        <begin position="573"/>
        <end position="584"/>
    </location>
</feature>
<name>A0AAN8JX56_PATCE</name>
<keyword evidence="7" id="KW-0805">Transcription regulation</keyword>
<feature type="compositionally biased region" description="Low complexity" evidence="13">
    <location>
        <begin position="726"/>
        <end position="740"/>
    </location>
</feature>
<dbReference type="Proteomes" id="UP001347796">
    <property type="component" value="Unassembled WGS sequence"/>
</dbReference>
<feature type="region of interest" description="Disordered" evidence="13">
    <location>
        <begin position="1"/>
        <end position="85"/>
    </location>
</feature>
<keyword evidence="2" id="KW-0678">Repressor</keyword>
<keyword evidence="17" id="KW-1185">Reference proteome</keyword>
<evidence type="ECO:0000256" key="10">
    <source>
        <dbReference type="ARBA" id="ARBA00023163"/>
    </source>
</evidence>
<feature type="region of interest" description="Disordered" evidence="13">
    <location>
        <begin position="470"/>
        <end position="494"/>
    </location>
</feature>
<proteinExistence type="predicted"/>
<dbReference type="InterPro" id="IPR039746">
    <property type="entry name" value="FOG"/>
</dbReference>
<evidence type="ECO:0000256" key="12">
    <source>
        <dbReference type="PROSITE-ProRule" id="PRU00042"/>
    </source>
</evidence>
<dbReference type="InterPro" id="IPR013087">
    <property type="entry name" value="Znf_C2H2_type"/>
</dbReference>
<dbReference type="GO" id="GO:0000122">
    <property type="term" value="P:negative regulation of transcription by RNA polymerase II"/>
    <property type="evidence" value="ECO:0007669"/>
    <property type="project" value="TreeGrafter"/>
</dbReference>
<feature type="compositionally biased region" description="Low complexity" evidence="13">
    <location>
        <begin position="475"/>
        <end position="489"/>
    </location>
</feature>
<evidence type="ECO:0000313" key="17">
    <source>
        <dbReference type="Proteomes" id="UP001347796"/>
    </source>
</evidence>
<feature type="region of interest" description="Disordered" evidence="13">
    <location>
        <begin position="253"/>
        <end position="289"/>
    </location>
</feature>
<feature type="region of interest" description="Disordered" evidence="13">
    <location>
        <begin position="1017"/>
        <end position="1045"/>
    </location>
</feature>
<keyword evidence="4" id="KW-0677">Repeat</keyword>
<feature type="compositionally biased region" description="Basic and acidic residues" evidence="13">
    <location>
        <begin position="63"/>
        <end position="78"/>
    </location>
</feature>
<dbReference type="InterPro" id="IPR059121">
    <property type="entry name" value="CCHC_ZFPM2-like"/>
</dbReference>
<dbReference type="GO" id="GO:0008270">
    <property type="term" value="F:zinc ion binding"/>
    <property type="evidence" value="ECO:0007669"/>
    <property type="project" value="UniProtKB-KW"/>
</dbReference>
<dbReference type="Gene3D" id="2.170.270.10">
    <property type="entry name" value="SET domain"/>
    <property type="match status" value="1"/>
</dbReference>
<evidence type="ECO:0008006" key="18">
    <source>
        <dbReference type="Google" id="ProtNLM"/>
    </source>
</evidence>
<organism evidence="16 17">
    <name type="scientific">Patella caerulea</name>
    <name type="common">Rayed Mediterranean limpet</name>
    <dbReference type="NCBI Taxonomy" id="87958"/>
    <lineage>
        <taxon>Eukaryota</taxon>
        <taxon>Metazoa</taxon>
        <taxon>Spiralia</taxon>
        <taxon>Lophotrochozoa</taxon>
        <taxon>Mollusca</taxon>
        <taxon>Gastropoda</taxon>
        <taxon>Patellogastropoda</taxon>
        <taxon>Patelloidea</taxon>
        <taxon>Patellidae</taxon>
        <taxon>Patella</taxon>
    </lineage>
</organism>
<feature type="domain" description="CCHC FOG-type" evidence="15">
    <location>
        <begin position="426"/>
        <end position="459"/>
    </location>
</feature>
<feature type="compositionally biased region" description="Polar residues" evidence="13">
    <location>
        <begin position="20"/>
        <end position="29"/>
    </location>
</feature>
<feature type="domain" description="C2H2-type" evidence="14">
    <location>
        <begin position="389"/>
        <end position="416"/>
    </location>
</feature>
<dbReference type="PANTHER" id="PTHR12958:SF3">
    <property type="entry name" value="ZINC FINGER PROTEIN USH"/>
    <property type="match status" value="1"/>
</dbReference>
<dbReference type="SMART" id="SM00355">
    <property type="entry name" value="ZnF_C2H2"/>
    <property type="match status" value="9"/>
</dbReference>
<feature type="compositionally biased region" description="Basic and acidic residues" evidence="13">
    <location>
        <begin position="1097"/>
        <end position="1107"/>
    </location>
</feature>
<feature type="region of interest" description="Disordered" evidence="13">
    <location>
        <begin position="560"/>
        <end position="639"/>
    </location>
</feature>
<dbReference type="GO" id="GO:0005634">
    <property type="term" value="C:nucleus"/>
    <property type="evidence" value="ECO:0007669"/>
    <property type="project" value="UniProtKB-SubCell"/>
</dbReference>
<dbReference type="GO" id="GO:0003677">
    <property type="term" value="F:DNA binding"/>
    <property type="evidence" value="ECO:0007669"/>
    <property type="project" value="UniProtKB-KW"/>
</dbReference>
<dbReference type="Pfam" id="PF00096">
    <property type="entry name" value="zf-C2H2"/>
    <property type="match status" value="1"/>
</dbReference>
<feature type="compositionally biased region" description="Polar residues" evidence="13">
    <location>
        <begin position="259"/>
        <end position="289"/>
    </location>
</feature>
<dbReference type="Pfam" id="PF25445">
    <property type="entry name" value="CCHC_ZFPM2"/>
    <property type="match status" value="2"/>
</dbReference>
<dbReference type="PROSITE" id="PS51810">
    <property type="entry name" value="ZF_CCHC_FOG"/>
    <property type="match status" value="3"/>
</dbReference>
<dbReference type="InterPro" id="IPR046341">
    <property type="entry name" value="SET_dom_sf"/>
</dbReference>
<evidence type="ECO:0000256" key="5">
    <source>
        <dbReference type="ARBA" id="ARBA00022771"/>
    </source>
</evidence>
<evidence type="ECO:0000256" key="7">
    <source>
        <dbReference type="ARBA" id="ARBA00023015"/>
    </source>
</evidence>
<evidence type="ECO:0000256" key="9">
    <source>
        <dbReference type="ARBA" id="ARBA00023159"/>
    </source>
</evidence>
<feature type="domain" description="CCHC FOG-type" evidence="15">
    <location>
        <begin position="670"/>
        <end position="703"/>
    </location>
</feature>
<keyword evidence="5 12" id="KW-0863">Zinc-finger</keyword>
<feature type="compositionally biased region" description="Basic and acidic residues" evidence="13">
    <location>
        <begin position="39"/>
        <end position="54"/>
    </location>
</feature>
<dbReference type="GO" id="GO:0045944">
    <property type="term" value="P:positive regulation of transcription by RNA polymerase II"/>
    <property type="evidence" value="ECO:0007669"/>
    <property type="project" value="TreeGrafter"/>
</dbReference>
<dbReference type="Gene3D" id="3.30.160.60">
    <property type="entry name" value="Classic Zinc Finger"/>
    <property type="match status" value="4"/>
</dbReference>
<dbReference type="InterPro" id="IPR036236">
    <property type="entry name" value="Znf_C2H2_sf"/>
</dbReference>
<evidence type="ECO:0000256" key="11">
    <source>
        <dbReference type="ARBA" id="ARBA00023242"/>
    </source>
</evidence>
<dbReference type="GO" id="GO:0030154">
    <property type="term" value="P:cell differentiation"/>
    <property type="evidence" value="ECO:0007669"/>
    <property type="project" value="UniProtKB-ARBA"/>
</dbReference>
<dbReference type="PANTHER" id="PTHR12958">
    <property type="entry name" value="FRIEND OF GATA2-RELATED"/>
    <property type="match status" value="1"/>
</dbReference>
<feature type="domain" description="C2H2-type" evidence="14">
    <location>
        <begin position="842"/>
        <end position="869"/>
    </location>
</feature>
<feature type="domain" description="CCHC FOG-type" evidence="15">
    <location>
        <begin position="1148"/>
        <end position="1181"/>
    </location>
</feature>
<dbReference type="FunFam" id="3.30.160.60:FF:000446">
    <property type="entry name" value="Zinc finger protein"/>
    <property type="match status" value="1"/>
</dbReference>
<evidence type="ECO:0000256" key="4">
    <source>
        <dbReference type="ARBA" id="ARBA00022737"/>
    </source>
</evidence>
<evidence type="ECO:0000256" key="3">
    <source>
        <dbReference type="ARBA" id="ARBA00022723"/>
    </source>
</evidence>
<keyword evidence="10" id="KW-0804">Transcription</keyword>
<accession>A0AAN8JX56</accession>
<evidence type="ECO:0000256" key="8">
    <source>
        <dbReference type="ARBA" id="ARBA00023125"/>
    </source>
</evidence>
<comment type="caution">
    <text evidence="16">The sequence shown here is derived from an EMBL/GenBank/DDBJ whole genome shotgun (WGS) entry which is preliminary data.</text>
</comment>
<evidence type="ECO:0000256" key="13">
    <source>
        <dbReference type="SAM" id="MobiDB-lite"/>
    </source>
</evidence>
<dbReference type="EMBL" id="JAZGQO010000006">
    <property type="protein sequence ID" value="KAK6184615.1"/>
    <property type="molecule type" value="Genomic_DNA"/>
</dbReference>
<reference evidence="16 17" key="1">
    <citation type="submission" date="2024-01" db="EMBL/GenBank/DDBJ databases">
        <title>The genome of the rayed Mediterranean limpet Patella caerulea (Linnaeus, 1758).</title>
        <authorList>
            <person name="Anh-Thu Weber A."/>
            <person name="Halstead-Nussloch G."/>
        </authorList>
    </citation>
    <scope>NUCLEOTIDE SEQUENCE [LARGE SCALE GENOMIC DNA]</scope>
    <source>
        <strain evidence="16">AATW-2023a</strain>
        <tissue evidence="16">Whole specimen</tissue>
    </source>
</reference>
<feature type="region of interest" description="Disordered" evidence="13">
    <location>
        <begin position="703"/>
        <end position="740"/>
    </location>
</feature>